<gene>
    <name evidence="2" type="ORF">IB285_04435</name>
</gene>
<evidence type="ECO:0000256" key="1">
    <source>
        <dbReference type="SAM" id="Coils"/>
    </source>
</evidence>
<reference evidence="2 3" key="1">
    <citation type="submission" date="2020-09" db="EMBL/GenBank/DDBJ databases">
        <authorList>
            <person name="Yoon J.-W."/>
        </authorList>
    </citation>
    <scope>NUCLEOTIDE SEQUENCE [LARGE SCALE GENOMIC DNA]</scope>
    <source>
        <strain evidence="2 3">KMU-140</strain>
    </source>
</reference>
<evidence type="ECO:0000313" key="2">
    <source>
        <dbReference type="EMBL" id="MBD2841505.1"/>
    </source>
</evidence>
<keyword evidence="3" id="KW-1185">Reference proteome</keyword>
<evidence type="ECO:0000313" key="3">
    <source>
        <dbReference type="Proteomes" id="UP000635384"/>
    </source>
</evidence>
<protein>
    <submittedName>
        <fullName evidence="2">Uncharacterized protein</fullName>
    </submittedName>
</protein>
<accession>A0ABR8KQB7</accession>
<keyword evidence="1" id="KW-0175">Coiled coil</keyword>
<feature type="coiled-coil region" evidence="1">
    <location>
        <begin position="5"/>
        <end position="59"/>
    </location>
</feature>
<comment type="caution">
    <text evidence="2">The sequence shown here is derived from an EMBL/GenBank/DDBJ whole genome shotgun (WGS) entry which is preliminary data.</text>
</comment>
<dbReference type="Proteomes" id="UP000635384">
    <property type="component" value="Unassembled WGS sequence"/>
</dbReference>
<proteinExistence type="predicted"/>
<organism evidence="2 3">
    <name type="scientific">Erythrobacter rubeus</name>
    <dbReference type="NCBI Taxonomy" id="2760803"/>
    <lineage>
        <taxon>Bacteria</taxon>
        <taxon>Pseudomonadati</taxon>
        <taxon>Pseudomonadota</taxon>
        <taxon>Alphaproteobacteria</taxon>
        <taxon>Sphingomonadales</taxon>
        <taxon>Erythrobacteraceae</taxon>
        <taxon>Erythrobacter/Porphyrobacter group</taxon>
        <taxon>Erythrobacter</taxon>
    </lineage>
</organism>
<dbReference type="EMBL" id="JACXLC010000001">
    <property type="protein sequence ID" value="MBD2841505.1"/>
    <property type="molecule type" value="Genomic_DNA"/>
</dbReference>
<dbReference type="RefSeq" id="WP_190787043.1">
    <property type="nucleotide sequence ID" value="NZ_JACXLC010000001.1"/>
</dbReference>
<name>A0ABR8KQB7_9SPHN</name>
<sequence length="170" mass="18915">MNTEISRLSSELEAAQADLELAERIKTARARVADLSGKLADAQAEYRQEQEEAAKAARAERLGRISNVRVTDKTSSAASAQGGVLHRVWQIDWDAPKWDHRTNTSPVGRHTAHGFYDLRTNVMEYLLDEAPEQIPAEILALCPGDPREAMCEYLAARRRGYTRGPAKEIA</sequence>